<accession>A0A128A2T7</accession>
<keyword evidence="2" id="KW-1185">Reference proteome</keyword>
<dbReference type="KEGG" id="ndv:NDEV_0905"/>
<evidence type="ECO:0000313" key="2">
    <source>
        <dbReference type="Proteomes" id="UP000196239"/>
    </source>
</evidence>
<protein>
    <submittedName>
        <fullName evidence="1">Uncharacterized protein</fullName>
    </submittedName>
</protein>
<reference evidence="2" key="1">
    <citation type="submission" date="2015-10" db="EMBL/GenBank/DDBJ databases">
        <authorList>
            <person name="Lehtovirta-Morley L.E."/>
            <person name="Vieille C."/>
        </authorList>
    </citation>
    <scope>NUCLEOTIDE SEQUENCE [LARGE SCALE GENOMIC DNA]</scope>
</reference>
<organism evidence="1 2">
    <name type="scientific">Nitrosotalea devaniterrae</name>
    <dbReference type="NCBI Taxonomy" id="1078905"/>
    <lineage>
        <taxon>Archaea</taxon>
        <taxon>Nitrososphaerota</taxon>
        <taxon>Nitrososphaeria</taxon>
        <taxon>Nitrosotaleales</taxon>
        <taxon>Nitrosotaleaceae</taxon>
        <taxon>Nitrosotalea</taxon>
    </lineage>
</organism>
<proteinExistence type="predicted"/>
<dbReference type="Proteomes" id="UP000196239">
    <property type="component" value="Chromosome 1"/>
</dbReference>
<evidence type="ECO:0000313" key="1">
    <source>
        <dbReference type="EMBL" id="CUR51670.1"/>
    </source>
</evidence>
<dbReference type="EMBL" id="LN890280">
    <property type="protein sequence ID" value="CUR51670.1"/>
    <property type="molecule type" value="Genomic_DNA"/>
</dbReference>
<dbReference type="Gene3D" id="6.20.50.180">
    <property type="match status" value="1"/>
</dbReference>
<gene>
    <name evidence="1" type="ORF">NDEV_0905</name>
</gene>
<dbReference type="AlphaFoldDB" id="A0A128A2T7"/>
<name>A0A128A2T7_9ARCH</name>
<sequence length="47" mass="5289">MPIEVNRVNKECPKCKNPTIFNTGKEYFCGKCLSTLKINQVAEKVTA</sequence>